<dbReference type="AlphaFoldDB" id="A0A0F9H4I5"/>
<proteinExistence type="predicted"/>
<name>A0A0F9H4I5_9ZZZZ</name>
<sequence>MIKIRNFKEEFYDGIKRWNDYHEIFVNPTKKELDIVYHEVGGHQSIRFLAKNDTKKLYVFNGSLLHIHVIQKLFNANWRIMVDPQYQMLGGSIENNHYEVTDSDTLYKGNIKEYSINPYMYLKFLLKTDWSWIDNYIIFSPWWEIKMIPNLKKQLEEFEKELENND</sequence>
<gene>
    <name evidence="1" type="ORF">LCGC14_2043780</name>
</gene>
<comment type="caution">
    <text evidence="1">The sequence shown here is derived from an EMBL/GenBank/DDBJ whole genome shotgun (WGS) entry which is preliminary data.</text>
</comment>
<organism evidence="1">
    <name type="scientific">marine sediment metagenome</name>
    <dbReference type="NCBI Taxonomy" id="412755"/>
    <lineage>
        <taxon>unclassified sequences</taxon>
        <taxon>metagenomes</taxon>
        <taxon>ecological metagenomes</taxon>
    </lineage>
</organism>
<evidence type="ECO:0000313" key="1">
    <source>
        <dbReference type="EMBL" id="KKL76550.1"/>
    </source>
</evidence>
<dbReference type="EMBL" id="LAZR01024010">
    <property type="protein sequence ID" value="KKL76550.1"/>
    <property type="molecule type" value="Genomic_DNA"/>
</dbReference>
<protein>
    <submittedName>
        <fullName evidence="1">Uncharacterized protein</fullName>
    </submittedName>
</protein>
<reference evidence="1" key="1">
    <citation type="journal article" date="2015" name="Nature">
        <title>Complex archaea that bridge the gap between prokaryotes and eukaryotes.</title>
        <authorList>
            <person name="Spang A."/>
            <person name="Saw J.H."/>
            <person name="Jorgensen S.L."/>
            <person name="Zaremba-Niedzwiedzka K."/>
            <person name="Martijn J."/>
            <person name="Lind A.E."/>
            <person name="van Eijk R."/>
            <person name="Schleper C."/>
            <person name="Guy L."/>
            <person name="Ettema T.J."/>
        </authorList>
    </citation>
    <scope>NUCLEOTIDE SEQUENCE</scope>
</reference>
<accession>A0A0F9H4I5</accession>